<keyword evidence="2" id="KW-1185">Reference proteome</keyword>
<evidence type="ECO:0000313" key="1">
    <source>
        <dbReference type="EMBL" id="KPU43798.1"/>
    </source>
</evidence>
<dbReference type="STRING" id="36849.OXPF_26580"/>
<sequence length="324" mass="37120">MIGILCSDTKAETYSSRLQRLFKSFIQNNDNSIVVFTIDDIDLIDRKVYGYILQKSGLKNTSTALPPVIFNFSLQHKKNSIAKMRFLTRMQDISIINNVNRFNQPMIKQILLSSGSTAKYILPFNIYDRDKRDYIPADDKSYVVIPEKGSSMSKVIYGGQRKDIEYEKGSRCFKNSYICDYIDAVMEQKRWVFMEIPEMMEYDNMPVSVRIHMQRGNKGRWTIIGSNIYPEGAGEAEIYTSDLDYAALKISDYIGRFMPEMGICFVDLILDAQGKAYFLHFGGFDESLFYIINKKKSAQKFYNNLLAPKINKAGGGKGGRDYVG</sequence>
<dbReference type="AlphaFoldDB" id="A0A0P8WZ92"/>
<reference evidence="1 2" key="1">
    <citation type="submission" date="2015-09" db="EMBL/GenBank/DDBJ databases">
        <title>Genome sequence of Oxobacter pfennigii DSM 3222.</title>
        <authorList>
            <person name="Poehlein A."/>
            <person name="Bengelsdorf F.R."/>
            <person name="Schiel-Bengelsdorf B."/>
            <person name="Duerre P."/>
            <person name="Daniel R."/>
        </authorList>
    </citation>
    <scope>NUCLEOTIDE SEQUENCE [LARGE SCALE GENOMIC DNA]</scope>
    <source>
        <strain evidence="1 2">DSM 3222</strain>
    </source>
</reference>
<organism evidence="1 2">
    <name type="scientific">Oxobacter pfennigii</name>
    <dbReference type="NCBI Taxonomy" id="36849"/>
    <lineage>
        <taxon>Bacteria</taxon>
        <taxon>Bacillati</taxon>
        <taxon>Bacillota</taxon>
        <taxon>Clostridia</taxon>
        <taxon>Eubacteriales</taxon>
        <taxon>Clostridiaceae</taxon>
        <taxon>Oxobacter</taxon>
    </lineage>
</organism>
<evidence type="ECO:0008006" key="3">
    <source>
        <dbReference type="Google" id="ProtNLM"/>
    </source>
</evidence>
<dbReference type="EMBL" id="LKET01000035">
    <property type="protein sequence ID" value="KPU43798.1"/>
    <property type="molecule type" value="Genomic_DNA"/>
</dbReference>
<proteinExistence type="predicted"/>
<accession>A0A0P8WZ92</accession>
<comment type="caution">
    <text evidence="1">The sequence shown here is derived from an EMBL/GenBank/DDBJ whole genome shotgun (WGS) entry which is preliminary data.</text>
</comment>
<dbReference type="OrthoDB" id="7869153at2"/>
<protein>
    <recommendedName>
        <fullName evidence="3">ATP-grasp domain-containing protein</fullName>
    </recommendedName>
</protein>
<dbReference type="Proteomes" id="UP000050326">
    <property type="component" value="Unassembled WGS sequence"/>
</dbReference>
<dbReference type="RefSeq" id="WP_054875685.1">
    <property type="nucleotide sequence ID" value="NZ_LKET01000035.1"/>
</dbReference>
<gene>
    <name evidence="1" type="ORF">OXPF_26580</name>
</gene>
<evidence type="ECO:0000313" key="2">
    <source>
        <dbReference type="Proteomes" id="UP000050326"/>
    </source>
</evidence>
<name>A0A0P8WZ92_9CLOT</name>